<accession>A0A2N5XVK1</accession>
<proteinExistence type="inferred from homology"/>
<protein>
    <recommendedName>
        <fullName evidence="12">Fluoride-specific ion channel FluC</fullName>
    </recommendedName>
</protein>
<comment type="catalytic activity">
    <reaction evidence="11">
        <text>fluoride(in) = fluoride(out)</text>
        <dbReference type="Rhea" id="RHEA:76159"/>
        <dbReference type="ChEBI" id="CHEBI:17051"/>
    </reaction>
    <physiologicalReaction direction="left-to-right" evidence="11">
        <dbReference type="Rhea" id="RHEA:76160"/>
    </physiologicalReaction>
</comment>
<comment type="activity regulation">
    <text evidence="12">Na(+) is not transported, but it plays an essential structural role and its presence is essential for fluoride channel function.</text>
</comment>
<evidence type="ECO:0000256" key="9">
    <source>
        <dbReference type="ARBA" id="ARBA00023303"/>
    </source>
</evidence>
<dbReference type="GO" id="GO:0140114">
    <property type="term" value="P:cellular detoxification of fluoride"/>
    <property type="evidence" value="ECO:0007669"/>
    <property type="project" value="UniProtKB-UniRule"/>
</dbReference>
<keyword evidence="12" id="KW-0479">Metal-binding</keyword>
<dbReference type="NCBIfam" id="TIGR00494">
    <property type="entry name" value="crcB"/>
    <property type="match status" value="1"/>
</dbReference>
<dbReference type="EMBL" id="PKUQ01000004">
    <property type="protein sequence ID" value="PLW78533.1"/>
    <property type="molecule type" value="Genomic_DNA"/>
</dbReference>
<feature type="binding site" evidence="12">
    <location>
        <position position="78"/>
    </location>
    <ligand>
        <name>Na(+)</name>
        <dbReference type="ChEBI" id="CHEBI:29101"/>
        <note>structural</note>
    </ligand>
</feature>
<comment type="caution">
    <text evidence="13">The sequence shown here is derived from an EMBL/GenBank/DDBJ whole genome shotgun (WGS) entry which is preliminary data.</text>
</comment>
<organism evidence="13 14">
    <name type="scientific">Cohaesibacter celericrescens</name>
    <dbReference type="NCBI Taxonomy" id="2067669"/>
    <lineage>
        <taxon>Bacteria</taxon>
        <taxon>Pseudomonadati</taxon>
        <taxon>Pseudomonadota</taxon>
        <taxon>Alphaproteobacteria</taxon>
        <taxon>Hyphomicrobiales</taxon>
        <taxon>Cohaesibacteraceae</taxon>
    </lineage>
</organism>
<reference evidence="13 14" key="1">
    <citation type="submission" date="2018-01" db="EMBL/GenBank/DDBJ databases">
        <title>The draft genome sequence of Cohaesibacter sp. H1304.</title>
        <authorList>
            <person name="Wang N.-N."/>
            <person name="Du Z.-J."/>
        </authorList>
    </citation>
    <scope>NUCLEOTIDE SEQUENCE [LARGE SCALE GENOMIC DNA]</scope>
    <source>
        <strain evidence="13 14">H1304</strain>
    </source>
</reference>
<evidence type="ECO:0000256" key="8">
    <source>
        <dbReference type="ARBA" id="ARBA00023136"/>
    </source>
</evidence>
<dbReference type="GO" id="GO:0046872">
    <property type="term" value="F:metal ion binding"/>
    <property type="evidence" value="ECO:0007669"/>
    <property type="project" value="UniProtKB-KW"/>
</dbReference>
<dbReference type="PANTHER" id="PTHR28259:SF1">
    <property type="entry name" value="FLUORIDE EXPORT PROTEIN 1-RELATED"/>
    <property type="match status" value="1"/>
</dbReference>
<comment type="subcellular location">
    <subcellularLocation>
        <location evidence="1 12">Cell membrane</location>
        <topology evidence="1 12">Multi-pass membrane protein</topology>
    </subcellularLocation>
</comment>
<keyword evidence="12" id="KW-0813">Transport</keyword>
<dbReference type="GO" id="GO:0062054">
    <property type="term" value="F:fluoride channel activity"/>
    <property type="evidence" value="ECO:0007669"/>
    <property type="project" value="UniProtKB-UniRule"/>
</dbReference>
<evidence type="ECO:0000256" key="3">
    <source>
        <dbReference type="ARBA" id="ARBA00022519"/>
    </source>
</evidence>
<feature type="binding site" evidence="12">
    <location>
        <position position="75"/>
    </location>
    <ligand>
        <name>Na(+)</name>
        <dbReference type="ChEBI" id="CHEBI:29101"/>
        <note>structural</note>
    </ligand>
</feature>
<sequence>MNHFLLVALGGAAGASARHLVGMLALRSFGSDFPYGTIICNIGGSFLMGLLIEMLALRFNASTEVRLLLTTGLLGGFTTFSTFSLDVVVLTERGQMGMALFYVALSLAGGIVALFAGLSAARALV</sequence>
<dbReference type="Proteomes" id="UP000234881">
    <property type="component" value="Unassembled WGS sequence"/>
</dbReference>
<evidence type="ECO:0000313" key="14">
    <source>
        <dbReference type="Proteomes" id="UP000234881"/>
    </source>
</evidence>
<dbReference type="AlphaFoldDB" id="A0A2N5XVK1"/>
<dbReference type="Pfam" id="PF02537">
    <property type="entry name" value="CRCB"/>
    <property type="match status" value="1"/>
</dbReference>
<feature type="transmembrane region" description="Helical" evidence="12">
    <location>
        <begin position="99"/>
        <end position="121"/>
    </location>
</feature>
<gene>
    <name evidence="12" type="primary">fluC</name>
    <name evidence="12" type="synonym">crcB</name>
    <name evidence="13" type="ORF">C0081_03990</name>
</gene>
<keyword evidence="14" id="KW-1185">Reference proteome</keyword>
<evidence type="ECO:0000256" key="10">
    <source>
        <dbReference type="ARBA" id="ARBA00035120"/>
    </source>
</evidence>
<feature type="transmembrane region" description="Helical" evidence="12">
    <location>
        <begin position="33"/>
        <end position="55"/>
    </location>
</feature>
<keyword evidence="3" id="KW-0997">Cell inner membrane</keyword>
<keyword evidence="9 12" id="KW-0407">Ion channel</keyword>
<dbReference type="NCBIfam" id="NF010791">
    <property type="entry name" value="PRK14195.1"/>
    <property type="match status" value="1"/>
</dbReference>
<feature type="transmembrane region" description="Helical" evidence="12">
    <location>
        <begin position="67"/>
        <end position="87"/>
    </location>
</feature>
<keyword evidence="4 12" id="KW-0812">Transmembrane</keyword>
<evidence type="ECO:0000313" key="13">
    <source>
        <dbReference type="EMBL" id="PLW78533.1"/>
    </source>
</evidence>
<dbReference type="GO" id="GO:0005886">
    <property type="term" value="C:plasma membrane"/>
    <property type="evidence" value="ECO:0007669"/>
    <property type="project" value="UniProtKB-SubCell"/>
</dbReference>
<dbReference type="HAMAP" id="MF_00454">
    <property type="entry name" value="FluC"/>
    <property type="match status" value="1"/>
</dbReference>
<keyword evidence="7 12" id="KW-0406">Ion transport</keyword>
<evidence type="ECO:0000256" key="7">
    <source>
        <dbReference type="ARBA" id="ARBA00023065"/>
    </source>
</evidence>
<dbReference type="PANTHER" id="PTHR28259">
    <property type="entry name" value="FLUORIDE EXPORT PROTEIN 1-RELATED"/>
    <property type="match status" value="1"/>
</dbReference>
<dbReference type="OrthoDB" id="9806299at2"/>
<evidence type="ECO:0000256" key="11">
    <source>
        <dbReference type="ARBA" id="ARBA00035585"/>
    </source>
</evidence>
<comment type="function">
    <text evidence="12">Fluoride-specific ion channel. Important for reducing fluoride concentration in the cell, thus reducing its toxicity.</text>
</comment>
<name>A0A2N5XVK1_9HYPH</name>
<dbReference type="InterPro" id="IPR003691">
    <property type="entry name" value="FluC"/>
</dbReference>
<evidence type="ECO:0000256" key="6">
    <source>
        <dbReference type="ARBA" id="ARBA00023053"/>
    </source>
</evidence>
<keyword evidence="6 12" id="KW-0915">Sodium</keyword>
<evidence type="ECO:0000256" key="5">
    <source>
        <dbReference type="ARBA" id="ARBA00022989"/>
    </source>
</evidence>
<evidence type="ECO:0000256" key="1">
    <source>
        <dbReference type="ARBA" id="ARBA00004651"/>
    </source>
</evidence>
<keyword evidence="2 12" id="KW-1003">Cell membrane</keyword>
<dbReference type="RefSeq" id="WP_101532524.1">
    <property type="nucleotide sequence ID" value="NZ_JBFHIU010000096.1"/>
</dbReference>
<comment type="similarity">
    <text evidence="10 12">Belongs to the fluoride channel Fluc/FEX (TC 1.A.43) family.</text>
</comment>
<evidence type="ECO:0000256" key="4">
    <source>
        <dbReference type="ARBA" id="ARBA00022692"/>
    </source>
</evidence>
<evidence type="ECO:0000256" key="2">
    <source>
        <dbReference type="ARBA" id="ARBA00022475"/>
    </source>
</evidence>
<keyword evidence="5 12" id="KW-1133">Transmembrane helix</keyword>
<keyword evidence="8 12" id="KW-0472">Membrane</keyword>
<evidence type="ECO:0000256" key="12">
    <source>
        <dbReference type="HAMAP-Rule" id="MF_00454"/>
    </source>
</evidence>